<dbReference type="AlphaFoldDB" id="A0A383V6Y9"/>
<accession>A0A383V6Y9</accession>
<keyword evidence="3" id="KW-1185">Reference proteome</keyword>
<organism evidence="2 3">
    <name type="scientific">Tetradesmus obliquus</name>
    <name type="common">Green alga</name>
    <name type="synonym">Acutodesmus obliquus</name>
    <dbReference type="NCBI Taxonomy" id="3088"/>
    <lineage>
        <taxon>Eukaryota</taxon>
        <taxon>Viridiplantae</taxon>
        <taxon>Chlorophyta</taxon>
        <taxon>core chlorophytes</taxon>
        <taxon>Chlorophyceae</taxon>
        <taxon>CS clade</taxon>
        <taxon>Sphaeropleales</taxon>
        <taxon>Scenedesmaceae</taxon>
        <taxon>Tetradesmus</taxon>
    </lineage>
</organism>
<feature type="region of interest" description="Disordered" evidence="1">
    <location>
        <begin position="54"/>
        <end position="74"/>
    </location>
</feature>
<proteinExistence type="predicted"/>
<evidence type="ECO:0000313" key="3">
    <source>
        <dbReference type="Proteomes" id="UP000256970"/>
    </source>
</evidence>
<name>A0A383V6Y9_TETOB</name>
<evidence type="ECO:0000313" key="2">
    <source>
        <dbReference type="EMBL" id="SZX61368.1"/>
    </source>
</evidence>
<gene>
    <name evidence="2" type="ORF">BQ4739_LOCUS1868</name>
</gene>
<evidence type="ECO:0000256" key="1">
    <source>
        <dbReference type="SAM" id="MobiDB-lite"/>
    </source>
</evidence>
<protein>
    <submittedName>
        <fullName evidence="2">Uncharacterized protein</fullName>
    </submittedName>
</protein>
<dbReference type="Proteomes" id="UP000256970">
    <property type="component" value="Unassembled WGS sequence"/>
</dbReference>
<sequence>MHQFGCDKVAGAAAAAGLAAVRQHGWLQQLLQCWAAEVQLRDCEMQQAAAAADPDGAAAAAGGSSRAIGGHLTG</sequence>
<reference evidence="2 3" key="1">
    <citation type="submission" date="2016-10" db="EMBL/GenBank/DDBJ databases">
        <authorList>
            <person name="Cai Z."/>
        </authorList>
    </citation>
    <scope>NUCLEOTIDE SEQUENCE [LARGE SCALE GENOMIC DNA]</scope>
</reference>
<dbReference type="EMBL" id="FNXT01000138">
    <property type="protein sequence ID" value="SZX61368.1"/>
    <property type="molecule type" value="Genomic_DNA"/>
</dbReference>